<accession>A0A0R1QRF1</accession>
<dbReference type="AlphaFoldDB" id="A0A0R1QRF1"/>
<dbReference type="Proteomes" id="UP000050872">
    <property type="component" value="Unassembled WGS sequence"/>
</dbReference>
<comment type="caution">
    <text evidence="1">The sequence shown here is derived from an EMBL/GenBank/DDBJ whole genome shotgun (WGS) entry which is preliminary data.</text>
</comment>
<evidence type="ECO:0000313" key="1">
    <source>
        <dbReference type="EMBL" id="KRL45300.1"/>
    </source>
</evidence>
<sequence length="183" mass="21645">MNVKEFNQNKIMTRINDFSGLSHIGNGKNEDIEHYYQSFLTWMEWNHVLDVVNNYAQVNMDLKYVTSQDFLIWLLHHGDVYDNYLRFQLRQNPELDYKKDARELFNLRQLHPKFSFTVALTSHMPANHFLSDNDLKDFLPILAKIPNNKKSRQQKFSELGSGLFDAIYSLSNFAVERVSKDCF</sequence>
<dbReference type="EMBL" id="AZEZ01000017">
    <property type="protein sequence ID" value="KRL45300.1"/>
    <property type="molecule type" value="Genomic_DNA"/>
</dbReference>
<keyword evidence="2" id="KW-1185">Reference proteome</keyword>
<protein>
    <submittedName>
        <fullName evidence="1">Uncharacterized protein</fullName>
    </submittedName>
</protein>
<name>A0A0R1QRF1_9LACO</name>
<dbReference type="OrthoDB" id="2314612at2"/>
<gene>
    <name evidence="1" type="ORF">FD29_GL000555</name>
</gene>
<dbReference type="PATRIC" id="fig|1423770.3.peg.565"/>
<reference evidence="1 2" key="1">
    <citation type="journal article" date="2015" name="Genome Announc.">
        <title>Expanding the biotechnology potential of lactobacilli through comparative genomics of 213 strains and associated genera.</title>
        <authorList>
            <person name="Sun Z."/>
            <person name="Harris H.M."/>
            <person name="McCann A."/>
            <person name="Guo C."/>
            <person name="Argimon S."/>
            <person name="Zhang W."/>
            <person name="Yang X."/>
            <person name="Jeffery I.B."/>
            <person name="Cooney J.C."/>
            <person name="Kagawa T.F."/>
            <person name="Liu W."/>
            <person name="Song Y."/>
            <person name="Salvetti E."/>
            <person name="Wrobel A."/>
            <person name="Rasinkangas P."/>
            <person name="Parkhill J."/>
            <person name="Rea M.C."/>
            <person name="O'Sullivan O."/>
            <person name="Ritari J."/>
            <person name="Douillard F.P."/>
            <person name="Paul Ross R."/>
            <person name="Yang R."/>
            <person name="Briner A.E."/>
            <person name="Felis G.E."/>
            <person name="de Vos W.M."/>
            <person name="Barrangou R."/>
            <person name="Klaenhammer T.R."/>
            <person name="Caufield P.W."/>
            <person name="Cui Y."/>
            <person name="Zhang H."/>
            <person name="O'Toole P.W."/>
        </authorList>
    </citation>
    <scope>NUCLEOTIDE SEQUENCE [LARGE SCALE GENOMIC DNA]</scope>
    <source>
        <strain evidence="1 2">DSM 14500</strain>
    </source>
</reference>
<dbReference type="RefSeq" id="WP_057887413.1">
    <property type="nucleotide sequence ID" value="NZ_AZEZ01000017.1"/>
</dbReference>
<organism evidence="1 2">
    <name type="scientific">Companilactobacillus mindensis DSM 14500</name>
    <dbReference type="NCBI Taxonomy" id="1423770"/>
    <lineage>
        <taxon>Bacteria</taxon>
        <taxon>Bacillati</taxon>
        <taxon>Bacillota</taxon>
        <taxon>Bacilli</taxon>
        <taxon>Lactobacillales</taxon>
        <taxon>Lactobacillaceae</taxon>
        <taxon>Companilactobacillus</taxon>
    </lineage>
</organism>
<evidence type="ECO:0000313" key="2">
    <source>
        <dbReference type="Proteomes" id="UP000050872"/>
    </source>
</evidence>
<proteinExistence type="predicted"/>